<organism evidence="2 3">
    <name type="scientific">Streptomyces rishiriensis</name>
    <dbReference type="NCBI Taxonomy" id="68264"/>
    <lineage>
        <taxon>Bacteria</taxon>
        <taxon>Bacillati</taxon>
        <taxon>Actinomycetota</taxon>
        <taxon>Actinomycetes</taxon>
        <taxon>Kitasatosporales</taxon>
        <taxon>Streptomycetaceae</taxon>
        <taxon>Streptomyces</taxon>
    </lineage>
</organism>
<keyword evidence="1" id="KW-1133">Transmembrane helix</keyword>
<dbReference type="Proteomes" id="UP001230654">
    <property type="component" value="Unassembled WGS sequence"/>
</dbReference>
<keyword evidence="1" id="KW-0472">Membrane</keyword>
<accession>A0ABU0P315</accession>
<evidence type="ECO:0000256" key="1">
    <source>
        <dbReference type="SAM" id="Phobius"/>
    </source>
</evidence>
<gene>
    <name evidence="2" type="ORF">QF030_007551</name>
</gene>
<reference evidence="2 3" key="1">
    <citation type="submission" date="2023-07" db="EMBL/GenBank/DDBJ databases">
        <title>Comparative genomics of wheat-associated soil bacteria to identify genetic determinants of phenazine resistance.</title>
        <authorList>
            <person name="Mouncey N."/>
        </authorList>
    </citation>
    <scope>NUCLEOTIDE SEQUENCE [LARGE SCALE GENOMIC DNA]</scope>
    <source>
        <strain evidence="2 3">B2I6</strain>
    </source>
</reference>
<dbReference type="RefSeq" id="WP_307167071.1">
    <property type="nucleotide sequence ID" value="NZ_JAUSWV010000002.1"/>
</dbReference>
<keyword evidence="1" id="KW-0812">Transmembrane</keyword>
<feature type="transmembrane region" description="Helical" evidence="1">
    <location>
        <begin position="20"/>
        <end position="39"/>
    </location>
</feature>
<feature type="transmembrane region" description="Helical" evidence="1">
    <location>
        <begin position="51"/>
        <end position="79"/>
    </location>
</feature>
<keyword evidence="3" id="KW-1185">Reference proteome</keyword>
<protein>
    <recommendedName>
        <fullName evidence="4">DUF2809 domain-containing protein</fullName>
    </recommendedName>
</protein>
<feature type="transmembrane region" description="Helical" evidence="1">
    <location>
        <begin position="115"/>
        <end position="136"/>
    </location>
</feature>
<sequence>MARIFETDDGAAVQGRTRLVAVGAAVVTIGAGLGVRAGVSGDLAKYGGDALYTVLLFTLAVLMAPRVTPLAAAGGALAVSGAVELLQLSPIPAELSQRSVVARLVLGSTFNAFDFLWYAVGAVVGWLVHTAAGSFCSRRDAERIEG</sequence>
<dbReference type="EMBL" id="JAUSWV010000002">
    <property type="protein sequence ID" value="MDQ0585373.1"/>
    <property type="molecule type" value="Genomic_DNA"/>
</dbReference>
<evidence type="ECO:0000313" key="2">
    <source>
        <dbReference type="EMBL" id="MDQ0585373.1"/>
    </source>
</evidence>
<name>A0ABU0P315_STRRH</name>
<dbReference type="Pfam" id="PF10990">
    <property type="entry name" value="DUF2809"/>
    <property type="match status" value="1"/>
</dbReference>
<evidence type="ECO:0000313" key="3">
    <source>
        <dbReference type="Proteomes" id="UP001230654"/>
    </source>
</evidence>
<comment type="caution">
    <text evidence="2">The sequence shown here is derived from an EMBL/GenBank/DDBJ whole genome shotgun (WGS) entry which is preliminary data.</text>
</comment>
<proteinExistence type="predicted"/>
<dbReference type="InterPro" id="IPR021257">
    <property type="entry name" value="DUF2809"/>
</dbReference>
<evidence type="ECO:0008006" key="4">
    <source>
        <dbReference type="Google" id="ProtNLM"/>
    </source>
</evidence>